<dbReference type="GO" id="GO:0022857">
    <property type="term" value="F:transmembrane transporter activity"/>
    <property type="evidence" value="ECO:0007669"/>
    <property type="project" value="InterPro"/>
</dbReference>
<dbReference type="GO" id="GO:0005886">
    <property type="term" value="C:plasma membrane"/>
    <property type="evidence" value="ECO:0007669"/>
    <property type="project" value="UniProtKB-SubCell"/>
</dbReference>
<dbReference type="Pfam" id="PF13520">
    <property type="entry name" value="AA_permease_2"/>
    <property type="match status" value="1"/>
</dbReference>
<feature type="transmembrane region" description="Helical" evidence="6">
    <location>
        <begin position="512"/>
        <end position="532"/>
    </location>
</feature>
<dbReference type="InterPro" id="IPR002293">
    <property type="entry name" value="AA/rel_permease1"/>
</dbReference>
<keyword evidence="8" id="KW-1185">Reference proteome</keyword>
<organism evidence="7 8">
    <name type="scientific">Hypericibacter adhaerens</name>
    <dbReference type="NCBI Taxonomy" id="2602016"/>
    <lineage>
        <taxon>Bacteria</taxon>
        <taxon>Pseudomonadati</taxon>
        <taxon>Pseudomonadota</taxon>
        <taxon>Alphaproteobacteria</taxon>
        <taxon>Rhodospirillales</taxon>
        <taxon>Dongiaceae</taxon>
        <taxon>Hypericibacter</taxon>
    </lineage>
</organism>
<dbReference type="PIRSF" id="PIRSF006060">
    <property type="entry name" value="AA_transporter"/>
    <property type="match status" value="1"/>
</dbReference>
<feature type="transmembrane region" description="Helical" evidence="6">
    <location>
        <begin position="394"/>
        <end position="413"/>
    </location>
</feature>
<feature type="transmembrane region" description="Helical" evidence="6">
    <location>
        <begin position="21"/>
        <end position="42"/>
    </location>
</feature>
<evidence type="ECO:0000313" key="7">
    <source>
        <dbReference type="EMBL" id="QEX24869.1"/>
    </source>
</evidence>
<evidence type="ECO:0000256" key="2">
    <source>
        <dbReference type="ARBA" id="ARBA00022475"/>
    </source>
</evidence>
<evidence type="ECO:0000256" key="3">
    <source>
        <dbReference type="ARBA" id="ARBA00022692"/>
    </source>
</evidence>
<gene>
    <name evidence="7" type="ORF">FRZ61_48110</name>
</gene>
<evidence type="ECO:0000256" key="1">
    <source>
        <dbReference type="ARBA" id="ARBA00004651"/>
    </source>
</evidence>
<feature type="transmembrane region" description="Helical" evidence="6">
    <location>
        <begin position="103"/>
        <end position="128"/>
    </location>
</feature>
<proteinExistence type="predicted"/>
<feature type="transmembrane region" description="Helical" evidence="6">
    <location>
        <begin position="461"/>
        <end position="479"/>
    </location>
</feature>
<evidence type="ECO:0000256" key="4">
    <source>
        <dbReference type="ARBA" id="ARBA00022989"/>
    </source>
</evidence>
<evidence type="ECO:0000256" key="5">
    <source>
        <dbReference type="ARBA" id="ARBA00023136"/>
    </source>
</evidence>
<name>A0A5J6N4U7_9PROT</name>
<keyword evidence="3 6" id="KW-0812">Transmembrane</keyword>
<dbReference type="EMBL" id="CP042582">
    <property type="protein sequence ID" value="QEX24869.1"/>
    <property type="molecule type" value="Genomic_DNA"/>
</dbReference>
<dbReference type="Gene3D" id="1.20.1740.10">
    <property type="entry name" value="Amino acid/polyamine transporter I"/>
    <property type="match status" value="1"/>
</dbReference>
<feature type="transmembrane region" description="Helical" evidence="6">
    <location>
        <begin position="324"/>
        <end position="346"/>
    </location>
</feature>
<feature type="transmembrane region" description="Helical" evidence="6">
    <location>
        <begin position="272"/>
        <end position="291"/>
    </location>
</feature>
<comment type="subcellular location">
    <subcellularLocation>
        <location evidence="1">Cell membrane</location>
        <topology evidence="1">Multi-pass membrane protein</topology>
    </subcellularLocation>
</comment>
<reference evidence="7 8" key="1">
    <citation type="submission" date="2019-08" db="EMBL/GenBank/DDBJ databases">
        <title>Hyperibacter terrae gen. nov., sp. nov. and Hyperibacter viscosus sp. nov., two new members in the family Rhodospirillaceae isolated from the rhizosphere of Hypericum perforatum.</title>
        <authorList>
            <person name="Noviana Z."/>
        </authorList>
    </citation>
    <scope>NUCLEOTIDE SEQUENCE [LARGE SCALE GENOMIC DNA]</scope>
    <source>
        <strain evidence="7 8">R5959</strain>
    </source>
</reference>
<dbReference type="PANTHER" id="PTHR42770:SF11">
    <property type="entry name" value="INNER MEMBRANE TRANSPORT PROTEIN YBAT"/>
    <property type="match status" value="1"/>
</dbReference>
<sequence>MATATTHARSTMVRDVDWKQVVFVAAGVPALVLFSMGGISATIGAPAWLVWTISVLMGFAQAFTYAEIAGLHPSKTGGTAVHGATAWIRYSQILAPLSLWSNWLAWTPVLAIGSGLGAGYLLSIFFAADSSVMSFNINLVDLGFVSDGLRLRIDSTFLIGAAIMLVVFAIQHRGILRTAQIQTLLTIASLLPLFVVCIIPLLSGNVHSANFSPFTPLATDANGQVIPGVWDREGIKFFLGGLFIAAWSAYAFETSVCYMSEFKNPGRDMPRAIIVSGLICIAAYVLVPVVFQGFFGTQKMLDPGIYSGAGMGLALAEMVQGGPFITTVLVILLFFTLMLAIMTAMAGSSRTLNQGGQDGWFPKYLSYVNSHGAPTRAMWTDLCFNLILLMMSDYLFVLAVSNCNYLIFNFLNLNAGWIHRLDNPGVKRPWRCPNWLLAIGAVFGYVNAFFLGAGANVWGAGTLWAGFISAALVVPFFLYRHYVTDQGKFPEHMYSDLLLDGQKELGPKRAGMLPYLALLGGVVSCALGYFIFW</sequence>
<evidence type="ECO:0000256" key="6">
    <source>
        <dbReference type="SAM" id="Phobius"/>
    </source>
</evidence>
<keyword evidence="5 6" id="KW-0472">Membrane</keyword>
<protein>
    <submittedName>
        <fullName evidence="7">Amino acid permease</fullName>
    </submittedName>
</protein>
<accession>A0A5J6N4U7</accession>
<keyword evidence="2" id="KW-1003">Cell membrane</keyword>
<dbReference type="AlphaFoldDB" id="A0A5J6N4U7"/>
<feature type="transmembrane region" description="Helical" evidence="6">
    <location>
        <begin position="182"/>
        <end position="202"/>
    </location>
</feature>
<evidence type="ECO:0000313" key="8">
    <source>
        <dbReference type="Proteomes" id="UP000325797"/>
    </source>
</evidence>
<dbReference type="KEGG" id="hadh:FRZ61_48110"/>
<dbReference type="InterPro" id="IPR050367">
    <property type="entry name" value="APC_superfamily"/>
</dbReference>
<dbReference type="PANTHER" id="PTHR42770">
    <property type="entry name" value="AMINO ACID TRANSPORTER-RELATED"/>
    <property type="match status" value="1"/>
</dbReference>
<feature type="transmembrane region" description="Helical" evidence="6">
    <location>
        <begin position="48"/>
        <end position="66"/>
    </location>
</feature>
<dbReference type="Proteomes" id="UP000325797">
    <property type="component" value="Chromosome"/>
</dbReference>
<keyword evidence="4 6" id="KW-1133">Transmembrane helix</keyword>
<feature type="transmembrane region" description="Helical" evidence="6">
    <location>
        <begin position="237"/>
        <end position="260"/>
    </location>
</feature>
<feature type="transmembrane region" description="Helical" evidence="6">
    <location>
        <begin position="434"/>
        <end position="455"/>
    </location>
</feature>
<dbReference type="RefSeq" id="WP_225308979.1">
    <property type="nucleotide sequence ID" value="NZ_CP042582.1"/>
</dbReference>
<feature type="transmembrane region" description="Helical" evidence="6">
    <location>
        <begin position="148"/>
        <end position="170"/>
    </location>
</feature>